<accession>A0A917VU42</accession>
<proteinExistence type="predicted"/>
<feature type="compositionally biased region" description="Basic and acidic residues" evidence="1">
    <location>
        <begin position="1"/>
        <end position="13"/>
    </location>
</feature>
<reference evidence="2" key="1">
    <citation type="journal article" date="2014" name="Int. J. Syst. Evol. Microbiol.">
        <title>Complete genome sequence of Corynebacterium casei LMG S-19264T (=DSM 44701T), isolated from a smear-ripened cheese.</title>
        <authorList>
            <consortium name="US DOE Joint Genome Institute (JGI-PGF)"/>
            <person name="Walter F."/>
            <person name="Albersmeier A."/>
            <person name="Kalinowski J."/>
            <person name="Ruckert C."/>
        </authorList>
    </citation>
    <scope>NUCLEOTIDE SEQUENCE</scope>
    <source>
        <strain evidence="2">JCM 3035</strain>
    </source>
</reference>
<evidence type="ECO:0000256" key="1">
    <source>
        <dbReference type="SAM" id="MobiDB-lite"/>
    </source>
</evidence>
<evidence type="ECO:0000313" key="2">
    <source>
        <dbReference type="EMBL" id="GGL14344.1"/>
    </source>
</evidence>
<sequence length="174" mass="18587">MRGTEGDQRRAVDRAAQGAQPVAGDQAAHGVRDHDHAPSACPGVFTAQTGSDIGGEALGRMPDAVPEVVREEDQVSTIVWLTPRQGDIHLHVIEVVADLAYQAVIARDDEGADQGDVRHQTDRDQVRVRIQAQPVRPGGGGDKPPSVPIPAGSPLRRLQDTSADSGHYDDKMLE</sequence>
<name>A0A917VU42_9ACTN</name>
<evidence type="ECO:0000313" key="3">
    <source>
        <dbReference type="Proteomes" id="UP000637788"/>
    </source>
</evidence>
<feature type="region of interest" description="Disordered" evidence="1">
    <location>
        <begin position="1"/>
        <end position="36"/>
    </location>
</feature>
<gene>
    <name evidence="2" type="ORF">GCM10010094_88980</name>
</gene>
<dbReference type="EMBL" id="BMPQ01000049">
    <property type="protein sequence ID" value="GGL14344.1"/>
    <property type="molecule type" value="Genomic_DNA"/>
</dbReference>
<protein>
    <submittedName>
        <fullName evidence="2">Uncharacterized protein</fullName>
    </submittedName>
</protein>
<feature type="compositionally biased region" description="Basic and acidic residues" evidence="1">
    <location>
        <begin position="115"/>
        <end position="127"/>
    </location>
</feature>
<feature type="region of interest" description="Disordered" evidence="1">
    <location>
        <begin position="111"/>
        <end position="174"/>
    </location>
</feature>
<reference evidence="2" key="2">
    <citation type="submission" date="2020-09" db="EMBL/GenBank/DDBJ databases">
        <authorList>
            <person name="Sun Q."/>
            <person name="Ohkuma M."/>
        </authorList>
    </citation>
    <scope>NUCLEOTIDE SEQUENCE</scope>
    <source>
        <strain evidence="2">JCM 3035</strain>
    </source>
</reference>
<organism evidence="2 3">
    <name type="scientific">Streptomyces flaveus</name>
    <dbReference type="NCBI Taxonomy" id="66370"/>
    <lineage>
        <taxon>Bacteria</taxon>
        <taxon>Bacillati</taxon>
        <taxon>Actinomycetota</taxon>
        <taxon>Actinomycetes</taxon>
        <taxon>Kitasatosporales</taxon>
        <taxon>Streptomycetaceae</taxon>
        <taxon>Streptomyces</taxon>
        <taxon>Streptomyces aurantiacus group</taxon>
    </lineage>
</organism>
<comment type="caution">
    <text evidence="2">The sequence shown here is derived from an EMBL/GenBank/DDBJ whole genome shotgun (WGS) entry which is preliminary data.</text>
</comment>
<keyword evidence="3" id="KW-1185">Reference proteome</keyword>
<dbReference type="AlphaFoldDB" id="A0A917VU42"/>
<dbReference type="Proteomes" id="UP000637788">
    <property type="component" value="Unassembled WGS sequence"/>
</dbReference>